<evidence type="ECO:0000313" key="5">
    <source>
        <dbReference type="Proteomes" id="UP000013063"/>
    </source>
</evidence>
<evidence type="ECO:0000256" key="2">
    <source>
        <dbReference type="ARBA" id="ARBA00022679"/>
    </source>
</evidence>
<dbReference type="InterPro" id="IPR001296">
    <property type="entry name" value="Glyco_trans_1"/>
</dbReference>
<proteinExistence type="predicted"/>
<evidence type="ECO:0000259" key="3">
    <source>
        <dbReference type="Pfam" id="PF00534"/>
    </source>
</evidence>
<dbReference type="Gene3D" id="3.40.50.2000">
    <property type="entry name" value="Glycogen Phosphorylase B"/>
    <property type="match status" value="1"/>
</dbReference>
<keyword evidence="2" id="KW-0808">Transferase</keyword>
<dbReference type="PANTHER" id="PTHR12526:SF510">
    <property type="entry name" value="D-INOSITOL 3-PHOSPHATE GLYCOSYLTRANSFERASE"/>
    <property type="match status" value="1"/>
</dbReference>
<reference evidence="4 5" key="1">
    <citation type="journal article" date="2013" name="Genome Announc.">
        <title>Draft Genome Sequence for Caulobacter sp. Strain OR37, a Bacterium Tolerant to Heavy Metals.</title>
        <authorList>
            <person name="Utturkar S.M."/>
            <person name="Bollmann A."/>
            <person name="Brzoska R.M."/>
            <person name="Klingeman D.M."/>
            <person name="Epstein S.E."/>
            <person name="Palumbo A.V."/>
            <person name="Brown S.D."/>
        </authorList>
    </citation>
    <scope>NUCLEOTIDE SEQUENCE [LARGE SCALE GENOMIC DNA]</scope>
    <source>
        <strain evidence="4 5">OR37</strain>
    </source>
</reference>
<dbReference type="Pfam" id="PF00534">
    <property type="entry name" value="Glycos_transf_1"/>
    <property type="match status" value="1"/>
</dbReference>
<evidence type="ECO:0000313" key="4">
    <source>
        <dbReference type="EMBL" id="ENZ82424.1"/>
    </source>
</evidence>
<keyword evidence="1" id="KW-0328">Glycosyltransferase</keyword>
<dbReference type="eggNOG" id="COG0438">
    <property type="taxonomic scope" value="Bacteria"/>
</dbReference>
<gene>
    <name evidence="4" type="ORF">OR37_01694</name>
</gene>
<dbReference type="PANTHER" id="PTHR12526">
    <property type="entry name" value="GLYCOSYLTRANSFERASE"/>
    <property type="match status" value="1"/>
</dbReference>
<organism evidence="4 5">
    <name type="scientific">Caulobacter vibrioides OR37</name>
    <dbReference type="NCBI Taxonomy" id="1292034"/>
    <lineage>
        <taxon>Bacteria</taxon>
        <taxon>Pseudomonadati</taxon>
        <taxon>Pseudomonadota</taxon>
        <taxon>Alphaproteobacteria</taxon>
        <taxon>Caulobacterales</taxon>
        <taxon>Caulobacteraceae</taxon>
        <taxon>Caulobacter</taxon>
    </lineage>
</organism>
<dbReference type="RefSeq" id="WP_004618129.1">
    <property type="nucleotide sequence ID" value="NZ_APMP01000007.1"/>
</dbReference>
<comment type="caution">
    <text evidence="4">The sequence shown here is derived from an EMBL/GenBank/DDBJ whole genome shotgun (WGS) entry which is preliminary data.</text>
</comment>
<feature type="domain" description="Glycosyl transferase family 1" evidence="3">
    <location>
        <begin position="186"/>
        <end position="335"/>
    </location>
</feature>
<dbReference type="OrthoDB" id="9801609at2"/>
<dbReference type="GO" id="GO:0016757">
    <property type="term" value="F:glycosyltransferase activity"/>
    <property type="evidence" value="ECO:0007669"/>
    <property type="project" value="UniProtKB-KW"/>
</dbReference>
<protein>
    <recommendedName>
        <fullName evidence="3">Glycosyl transferase family 1 domain-containing protein</fullName>
    </recommendedName>
</protein>
<dbReference type="SUPFAM" id="SSF53756">
    <property type="entry name" value="UDP-Glycosyltransferase/glycogen phosphorylase"/>
    <property type="match status" value="1"/>
</dbReference>
<accession>R0EKF2</accession>
<dbReference type="STRING" id="1292034.OR37_01694"/>
<dbReference type="Gene3D" id="3.40.50.11090">
    <property type="match status" value="1"/>
</dbReference>
<name>R0EKF2_CAUVI</name>
<keyword evidence="5" id="KW-1185">Reference proteome</keyword>
<dbReference type="Proteomes" id="UP000013063">
    <property type="component" value="Unassembled WGS sequence"/>
</dbReference>
<sequence length="368" mass="40529">MRITFLECGASPRPTGGARVLYEHANRLVARGHAVSVVHPVYPESRPGFLAGLKQGGRHKRWARTGEWSPRAWMDVDPRVDSLWTPDLSSAHVPEGDVVIAAHWRAVAPMNALSPAHGARVFFSRQWDFAEFAELEPGVRKAWAAPCFKMVVNRRAAELARVFGPRPWLAPHGLDSRAWDIDVPLADRDPDLLITPWRAARTKGFHDVLDACELARRERPTLRLLTFGTEPMSIRLPHWVTHVPAPDRPALRALYNRASVFVGAGHNEGWGLAASEAGLCGAALALTDNPGHAEYADHERTALVSPIREPAALAVNILALAERLSLRQRLALAARAKLSTFTWERASRTFEAGLMACIEAETPRAVAS</sequence>
<dbReference type="EMBL" id="APMP01000007">
    <property type="protein sequence ID" value="ENZ82424.1"/>
    <property type="molecule type" value="Genomic_DNA"/>
</dbReference>
<dbReference type="PATRIC" id="fig|1292034.3.peg.1679"/>
<dbReference type="AlphaFoldDB" id="R0EKF2"/>
<evidence type="ECO:0000256" key="1">
    <source>
        <dbReference type="ARBA" id="ARBA00022676"/>
    </source>
</evidence>
<dbReference type="CDD" id="cd03801">
    <property type="entry name" value="GT4_PimA-like"/>
    <property type="match status" value="1"/>
</dbReference>